<evidence type="ECO:0000313" key="8">
    <source>
        <dbReference type="EMBL" id="GGC56695.1"/>
    </source>
</evidence>
<dbReference type="GO" id="GO:0051903">
    <property type="term" value="F:S-(hydroxymethyl)glutathione dehydrogenase [NAD(P)+] activity"/>
    <property type="evidence" value="ECO:0007669"/>
    <property type="project" value="TreeGrafter"/>
</dbReference>
<dbReference type="InterPro" id="IPR013154">
    <property type="entry name" value="ADH-like_N"/>
</dbReference>
<dbReference type="CDD" id="cd08279">
    <property type="entry name" value="Zn_ADH_class_III"/>
    <property type="match status" value="1"/>
</dbReference>
<comment type="similarity">
    <text evidence="6">Belongs to the zinc-containing alcohol dehydrogenase family.</text>
</comment>
<evidence type="ECO:0000256" key="4">
    <source>
        <dbReference type="ARBA" id="ARBA00023002"/>
    </source>
</evidence>
<name>A0A916XAA3_9HYPH</name>
<sequence length="363" mass="38769">MKAAVLHEANQPLVIEDVKVQKPGPREVLIRTSCAGLCHSDLHFMEGLYPHPLPAVLGHESAGIVEEVGSDVTYARKGDHVITCLSVFCGTCEQCTSGRPAICTGTDVRLPPGVSKRLTWDRGGPLHQFLNMSSFAEQMLVHENALVKIREDMPLDRAALIGCGVITGTGAVFNTARVAPGETVVVIGCGGIGMAAINGAAIAGAGRIIAVDTNAQKLALAQELGATDMVNAADGDPVAQVKELTKGQVHHAFEAVGSKRTAEQSFQMLGPAGTATIIGMIPFGTNIELHGFEFLRGEKRIQGSTMGSNRFRTDMPRLIDHYLKGRLHLDQWISARIKLAEINEGFANMKSGKVLRSVIMFDA</sequence>
<proteinExistence type="inferred from homology"/>
<feature type="domain" description="Enoyl reductase (ER)" evidence="7">
    <location>
        <begin position="8"/>
        <end position="359"/>
    </location>
</feature>
<comment type="caution">
    <text evidence="8">The sequence shown here is derived from an EMBL/GenBank/DDBJ whole genome shotgun (WGS) entry which is preliminary data.</text>
</comment>
<evidence type="ECO:0000313" key="9">
    <source>
        <dbReference type="Proteomes" id="UP000637002"/>
    </source>
</evidence>
<organism evidence="8 9">
    <name type="scientific">Chelatococcus reniformis</name>
    <dbReference type="NCBI Taxonomy" id="1494448"/>
    <lineage>
        <taxon>Bacteria</taxon>
        <taxon>Pseudomonadati</taxon>
        <taxon>Pseudomonadota</taxon>
        <taxon>Alphaproteobacteria</taxon>
        <taxon>Hyphomicrobiales</taxon>
        <taxon>Chelatococcaceae</taxon>
        <taxon>Chelatococcus</taxon>
    </lineage>
</organism>
<keyword evidence="2 6" id="KW-0479">Metal-binding</keyword>
<dbReference type="EMBL" id="BMGG01000002">
    <property type="protein sequence ID" value="GGC56695.1"/>
    <property type="molecule type" value="Genomic_DNA"/>
</dbReference>
<dbReference type="InterPro" id="IPR013149">
    <property type="entry name" value="ADH-like_C"/>
</dbReference>
<dbReference type="Pfam" id="PF08240">
    <property type="entry name" value="ADH_N"/>
    <property type="match status" value="1"/>
</dbReference>
<evidence type="ECO:0000256" key="3">
    <source>
        <dbReference type="ARBA" id="ARBA00022833"/>
    </source>
</evidence>
<comment type="cofactor">
    <cofactor evidence="1 6">
        <name>Zn(2+)</name>
        <dbReference type="ChEBI" id="CHEBI:29105"/>
    </cofactor>
</comment>
<dbReference type="RefSeq" id="WP_188608461.1">
    <property type="nucleotide sequence ID" value="NZ_BMGG01000002.1"/>
</dbReference>
<dbReference type="GO" id="GO:0008270">
    <property type="term" value="F:zinc ion binding"/>
    <property type="evidence" value="ECO:0007669"/>
    <property type="project" value="InterPro"/>
</dbReference>
<evidence type="ECO:0000256" key="2">
    <source>
        <dbReference type="ARBA" id="ARBA00022723"/>
    </source>
</evidence>
<keyword evidence="5" id="KW-0520">NAD</keyword>
<keyword evidence="9" id="KW-1185">Reference proteome</keyword>
<dbReference type="GO" id="GO:0046294">
    <property type="term" value="P:formaldehyde catabolic process"/>
    <property type="evidence" value="ECO:0007669"/>
    <property type="project" value="TreeGrafter"/>
</dbReference>
<protein>
    <submittedName>
        <fullName evidence="8">Alcohol dehydrogenase</fullName>
    </submittedName>
</protein>
<dbReference type="FunFam" id="3.40.50.720:FF:000003">
    <property type="entry name" value="S-(hydroxymethyl)glutathione dehydrogenase"/>
    <property type="match status" value="1"/>
</dbReference>
<dbReference type="SUPFAM" id="SSF50129">
    <property type="entry name" value="GroES-like"/>
    <property type="match status" value="2"/>
</dbReference>
<dbReference type="SMART" id="SM00829">
    <property type="entry name" value="PKS_ER"/>
    <property type="match status" value="1"/>
</dbReference>
<dbReference type="InterPro" id="IPR002328">
    <property type="entry name" value="ADH_Zn_CS"/>
</dbReference>
<evidence type="ECO:0000259" key="7">
    <source>
        <dbReference type="SMART" id="SM00829"/>
    </source>
</evidence>
<evidence type="ECO:0000256" key="1">
    <source>
        <dbReference type="ARBA" id="ARBA00001947"/>
    </source>
</evidence>
<dbReference type="Proteomes" id="UP000637002">
    <property type="component" value="Unassembled WGS sequence"/>
</dbReference>
<keyword evidence="3 6" id="KW-0862">Zinc</keyword>
<dbReference type="GO" id="GO:0005829">
    <property type="term" value="C:cytosol"/>
    <property type="evidence" value="ECO:0007669"/>
    <property type="project" value="TreeGrafter"/>
</dbReference>
<dbReference type="Gene3D" id="3.40.50.720">
    <property type="entry name" value="NAD(P)-binding Rossmann-like Domain"/>
    <property type="match status" value="1"/>
</dbReference>
<dbReference type="PROSITE" id="PS00059">
    <property type="entry name" value="ADH_ZINC"/>
    <property type="match status" value="1"/>
</dbReference>
<evidence type="ECO:0000256" key="6">
    <source>
        <dbReference type="RuleBase" id="RU361277"/>
    </source>
</evidence>
<dbReference type="SUPFAM" id="SSF51735">
    <property type="entry name" value="NAD(P)-binding Rossmann-fold domains"/>
    <property type="match status" value="1"/>
</dbReference>
<reference evidence="8" key="1">
    <citation type="journal article" date="2014" name="Int. J. Syst. Evol. Microbiol.">
        <title>Complete genome sequence of Corynebacterium casei LMG S-19264T (=DSM 44701T), isolated from a smear-ripened cheese.</title>
        <authorList>
            <consortium name="US DOE Joint Genome Institute (JGI-PGF)"/>
            <person name="Walter F."/>
            <person name="Albersmeier A."/>
            <person name="Kalinowski J."/>
            <person name="Ruckert C."/>
        </authorList>
    </citation>
    <scope>NUCLEOTIDE SEQUENCE</scope>
    <source>
        <strain evidence="8">CGMCC 1.12919</strain>
    </source>
</reference>
<dbReference type="PANTHER" id="PTHR43880:SF12">
    <property type="entry name" value="ALCOHOL DEHYDROGENASE CLASS-3"/>
    <property type="match status" value="1"/>
</dbReference>
<dbReference type="PANTHER" id="PTHR43880">
    <property type="entry name" value="ALCOHOL DEHYDROGENASE"/>
    <property type="match status" value="1"/>
</dbReference>
<keyword evidence="4" id="KW-0560">Oxidoreductase</keyword>
<dbReference type="Gene3D" id="3.90.180.10">
    <property type="entry name" value="Medium-chain alcohol dehydrogenases, catalytic domain"/>
    <property type="match status" value="1"/>
</dbReference>
<dbReference type="Pfam" id="PF00107">
    <property type="entry name" value="ADH_zinc_N"/>
    <property type="match status" value="1"/>
</dbReference>
<dbReference type="InterPro" id="IPR020843">
    <property type="entry name" value="ER"/>
</dbReference>
<dbReference type="InterPro" id="IPR036291">
    <property type="entry name" value="NAD(P)-bd_dom_sf"/>
</dbReference>
<accession>A0A916XAA3</accession>
<reference evidence="8" key="2">
    <citation type="submission" date="2020-09" db="EMBL/GenBank/DDBJ databases">
        <authorList>
            <person name="Sun Q."/>
            <person name="Zhou Y."/>
        </authorList>
    </citation>
    <scope>NUCLEOTIDE SEQUENCE</scope>
    <source>
        <strain evidence="8">CGMCC 1.12919</strain>
    </source>
</reference>
<dbReference type="AlphaFoldDB" id="A0A916XAA3"/>
<evidence type="ECO:0000256" key="5">
    <source>
        <dbReference type="ARBA" id="ARBA00023027"/>
    </source>
</evidence>
<gene>
    <name evidence="8" type="ORF">GCM10010994_14550</name>
</gene>
<dbReference type="InterPro" id="IPR011032">
    <property type="entry name" value="GroES-like_sf"/>
</dbReference>